<proteinExistence type="predicted"/>
<evidence type="ECO:0000313" key="2">
    <source>
        <dbReference type="Proteomes" id="UP000218887"/>
    </source>
</evidence>
<dbReference type="AlphaFoldDB" id="A0A2A2II14"/>
<dbReference type="EMBL" id="NPOA01000002">
    <property type="protein sequence ID" value="PAV30753.1"/>
    <property type="molecule type" value="Genomic_DNA"/>
</dbReference>
<comment type="caution">
    <text evidence="1">The sequence shown here is derived from an EMBL/GenBank/DDBJ whole genome shotgun (WGS) entry which is preliminary data.</text>
</comment>
<dbReference type="OrthoDB" id="2186822at2"/>
<evidence type="ECO:0000313" key="1">
    <source>
        <dbReference type="EMBL" id="PAV30753.1"/>
    </source>
</evidence>
<reference evidence="1 2" key="1">
    <citation type="submission" date="2017-08" db="EMBL/GenBank/DDBJ databases">
        <title>Virgibacillus indicus sp. nov. and Virgibacillus profoundi sp. nov, two moderately halophilic bacteria isolated from marine sediment by using the Microfluidic Streak Plate.</title>
        <authorList>
            <person name="Xu B."/>
            <person name="Hu B."/>
            <person name="Wang J."/>
            <person name="Zhu Y."/>
            <person name="Huang L."/>
            <person name="Du W."/>
            <person name="Huang Y."/>
        </authorList>
    </citation>
    <scope>NUCLEOTIDE SEQUENCE [LARGE SCALE GENOMIC DNA]</scope>
    <source>
        <strain evidence="1 2">IO3-P3-H5</strain>
    </source>
</reference>
<organism evidence="1 2">
    <name type="scientific">Virgibacillus profundi</name>
    <dbReference type="NCBI Taxonomy" id="2024555"/>
    <lineage>
        <taxon>Bacteria</taxon>
        <taxon>Bacillati</taxon>
        <taxon>Bacillota</taxon>
        <taxon>Bacilli</taxon>
        <taxon>Bacillales</taxon>
        <taxon>Bacillaceae</taxon>
        <taxon>Virgibacillus</taxon>
    </lineage>
</organism>
<dbReference type="Proteomes" id="UP000218887">
    <property type="component" value="Unassembled WGS sequence"/>
</dbReference>
<sequence length="228" mass="23589">MSFLKGLGSVIGEVTGTVIGGTIKATGQITNIEFVEEIGDGVKKASSFAGDKLGEVASGTWDAASGIVTQNEDKLDTGLNDMGKAIGDTAKAAGHTICHVVDNGKDVVEGLKDGDDHQLKNGAKGLIKVGAFGALSLGIIDLVDGADATDHNVASSASTDSVNITSETTLPAAEENVNLVENPNHHHVEPHFRTLADGTTIWVDGDGDTSTDTYEGWTQSNPDYRVKG</sequence>
<dbReference type="RefSeq" id="WP_095654083.1">
    <property type="nucleotide sequence ID" value="NZ_NPOA01000002.1"/>
</dbReference>
<gene>
    <name evidence="1" type="ORF">CIL05_03250</name>
</gene>
<keyword evidence="2" id="KW-1185">Reference proteome</keyword>
<protein>
    <submittedName>
        <fullName evidence="1">Uncharacterized protein</fullName>
    </submittedName>
</protein>
<name>A0A2A2II14_9BACI</name>
<accession>A0A2A2II14</accession>